<dbReference type="GO" id="GO:0005886">
    <property type="term" value="C:plasma membrane"/>
    <property type="evidence" value="ECO:0007669"/>
    <property type="project" value="UniProtKB-SubCell"/>
</dbReference>
<feature type="transmembrane region" description="Helical" evidence="7">
    <location>
        <begin position="95"/>
        <end position="115"/>
    </location>
</feature>
<comment type="subcellular location">
    <subcellularLocation>
        <location evidence="1">Cell membrane</location>
        <topology evidence="1">Multi-pass membrane protein</topology>
    </subcellularLocation>
</comment>
<feature type="transmembrane region" description="Helical" evidence="7">
    <location>
        <begin position="26"/>
        <end position="55"/>
    </location>
</feature>
<evidence type="ECO:0000256" key="3">
    <source>
        <dbReference type="ARBA" id="ARBA00022692"/>
    </source>
</evidence>
<evidence type="ECO:0000256" key="2">
    <source>
        <dbReference type="ARBA" id="ARBA00022448"/>
    </source>
</evidence>
<feature type="transmembrane region" description="Helical" evidence="7">
    <location>
        <begin position="401"/>
        <end position="419"/>
    </location>
</feature>
<dbReference type="PANTHER" id="PTHR42718:SF9">
    <property type="entry name" value="MAJOR FACILITATOR SUPERFAMILY MULTIDRUG TRANSPORTER MFSC"/>
    <property type="match status" value="1"/>
</dbReference>
<dbReference type="GO" id="GO:0022857">
    <property type="term" value="F:transmembrane transporter activity"/>
    <property type="evidence" value="ECO:0007669"/>
    <property type="project" value="InterPro"/>
</dbReference>
<keyword evidence="4 7" id="KW-1133">Transmembrane helix</keyword>
<feature type="transmembrane region" description="Helical" evidence="7">
    <location>
        <begin position="314"/>
        <end position="335"/>
    </location>
</feature>
<dbReference type="AlphaFoldDB" id="A0A2Z3YU09"/>
<dbReference type="KEGG" id="cpre:Csp1_24230"/>
<dbReference type="InterPro" id="IPR036259">
    <property type="entry name" value="MFS_trans_sf"/>
</dbReference>
<dbReference type="PROSITE" id="PS50850">
    <property type="entry name" value="MFS"/>
    <property type="match status" value="1"/>
</dbReference>
<evidence type="ECO:0000313" key="10">
    <source>
        <dbReference type="Proteomes" id="UP000247696"/>
    </source>
</evidence>
<proteinExistence type="predicted"/>
<feature type="transmembrane region" description="Helical" evidence="7">
    <location>
        <begin position="347"/>
        <end position="369"/>
    </location>
</feature>
<gene>
    <name evidence="9" type="primary">stp_3</name>
    <name evidence="9" type="ORF">Csp1_24230</name>
</gene>
<feature type="transmembrane region" description="Helical" evidence="7">
    <location>
        <begin position="376"/>
        <end position="395"/>
    </location>
</feature>
<keyword evidence="2" id="KW-0813">Transport</keyword>
<sequence>MSSTATRTRSGGGRHRKVPDRSPRRVVGWSLGVSAVSTVMMTLDITIVLVALPAIREDLGLTLSGSQWVINAYSLTFASLMLAAASLSDIVGRRTIFLIGHVIFLAASVGCVLTGTEAGLIAFRAVQGAGGALVFGTATPLLADAFEEKDAAKRTRAVAAMMGIGGAASAFGPLIGGALVETGEWRWIFAINIPIGVLVILATLVFVPDLYRESRSRAGAAPAPQGTPPDVPVTPQRRAPKVSVFAMLLTVGALALLNYGIIDGEDRGWTSQVIVASLGAGVLLFAALVLWELHKRDGAMIDFRLFRIPSFATVTFNAFASRMFSFGMLPFLVLWMSGQLGLSALEIGYVASGLAVPMILFSAVGIRAVAWIPVGWVQAVGMVIVAGGLMLGLRLDTDSDWHTLLPMLIVMGAGTGLMLPHVMSLAVEVVPASRTGMASGLANTALPLGTATGVAVYGAYLANKVNGGLDTLPIPEQFRGIAQDAAEAGQFRLIAQRSEPLAQQALQFFLDGLHGIFIIAAILALIGAVASVVFIRKPRERA</sequence>
<keyword evidence="10" id="KW-1185">Reference proteome</keyword>
<dbReference type="EMBL" id="CP024988">
    <property type="protein sequence ID" value="AWT27171.1"/>
    <property type="molecule type" value="Genomic_DNA"/>
</dbReference>
<name>A0A2Z3YU09_9CORY</name>
<dbReference type="InterPro" id="IPR011701">
    <property type="entry name" value="MFS"/>
</dbReference>
<keyword evidence="3 7" id="KW-0812">Transmembrane</keyword>
<protein>
    <submittedName>
        <fullName evidence="9">Multidrug resistance protein Stp</fullName>
    </submittedName>
</protein>
<keyword evidence="5 7" id="KW-0472">Membrane</keyword>
<feature type="transmembrane region" description="Helical" evidence="7">
    <location>
        <begin position="185"/>
        <end position="207"/>
    </location>
</feature>
<evidence type="ECO:0000259" key="8">
    <source>
        <dbReference type="PROSITE" id="PS50850"/>
    </source>
</evidence>
<dbReference type="PANTHER" id="PTHR42718">
    <property type="entry name" value="MAJOR FACILITATOR SUPERFAMILY MULTIDRUG TRANSPORTER MFSC"/>
    <property type="match status" value="1"/>
</dbReference>
<dbReference type="OrthoDB" id="9781469at2"/>
<evidence type="ECO:0000313" key="9">
    <source>
        <dbReference type="EMBL" id="AWT27171.1"/>
    </source>
</evidence>
<evidence type="ECO:0000256" key="7">
    <source>
        <dbReference type="SAM" id="Phobius"/>
    </source>
</evidence>
<feature type="transmembrane region" description="Helical" evidence="7">
    <location>
        <begin position="440"/>
        <end position="462"/>
    </location>
</feature>
<feature type="transmembrane region" description="Helical" evidence="7">
    <location>
        <begin position="158"/>
        <end position="179"/>
    </location>
</feature>
<dbReference type="RefSeq" id="WP_110482177.1">
    <property type="nucleotide sequence ID" value="NZ_CP024988.1"/>
</dbReference>
<feature type="transmembrane region" description="Helical" evidence="7">
    <location>
        <begin position="516"/>
        <end position="535"/>
    </location>
</feature>
<reference evidence="10" key="1">
    <citation type="submission" date="2017-11" db="EMBL/GenBank/DDBJ databases">
        <title>Otitis media/interna in a cat caused by the recently described species Corynebacterium provencense.</title>
        <authorList>
            <person name="Kittl S."/>
            <person name="Brodard I."/>
            <person name="Rychener L."/>
            <person name="Jores J."/>
            <person name="Roosje P."/>
            <person name="Gobeli Brawand S."/>
        </authorList>
    </citation>
    <scope>NUCLEOTIDE SEQUENCE [LARGE SCALE GENOMIC DNA]</scope>
    <source>
        <strain evidence="10">17KM38</strain>
    </source>
</reference>
<dbReference type="Pfam" id="PF07690">
    <property type="entry name" value="MFS_1"/>
    <property type="match status" value="2"/>
</dbReference>
<evidence type="ECO:0000256" key="6">
    <source>
        <dbReference type="SAM" id="MobiDB-lite"/>
    </source>
</evidence>
<dbReference type="Proteomes" id="UP000247696">
    <property type="component" value="Chromosome"/>
</dbReference>
<dbReference type="InterPro" id="IPR020846">
    <property type="entry name" value="MFS_dom"/>
</dbReference>
<feature type="transmembrane region" description="Helical" evidence="7">
    <location>
        <begin position="67"/>
        <end position="88"/>
    </location>
</feature>
<dbReference type="Gene3D" id="1.20.1250.20">
    <property type="entry name" value="MFS general substrate transporter like domains"/>
    <property type="match status" value="1"/>
</dbReference>
<feature type="transmembrane region" description="Helical" evidence="7">
    <location>
        <begin position="274"/>
        <end position="293"/>
    </location>
</feature>
<feature type="transmembrane region" description="Helical" evidence="7">
    <location>
        <begin position="242"/>
        <end position="262"/>
    </location>
</feature>
<organism evidence="9 10">
    <name type="scientific">Corynebacterium provencense</name>
    <dbReference type="NCBI Taxonomy" id="1737425"/>
    <lineage>
        <taxon>Bacteria</taxon>
        <taxon>Bacillati</taxon>
        <taxon>Actinomycetota</taxon>
        <taxon>Actinomycetes</taxon>
        <taxon>Mycobacteriales</taxon>
        <taxon>Corynebacteriaceae</taxon>
        <taxon>Corynebacterium</taxon>
    </lineage>
</organism>
<feature type="region of interest" description="Disordered" evidence="6">
    <location>
        <begin position="1"/>
        <end position="21"/>
    </location>
</feature>
<evidence type="ECO:0000256" key="1">
    <source>
        <dbReference type="ARBA" id="ARBA00004651"/>
    </source>
</evidence>
<accession>A0A2Z3YU09</accession>
<evidence type="ECO:0000256" key="4">
    <source>
        <dbReference type="ARBA" id="ARBA00022989"/>
    </source>
</evidence>
<dbReference type="Gene3D" id="1.20.1720.10">
    <property type="entry name" value="Multidrug resistance protein D"/>
    <property type="match status" value="1"/>
</dbReference>
<evidence type="ECO:0000256" key="5">
    <source>
        <dbReference type="ARBA" id="ARBA00023136"/>
    </source>
</evidence>
<dbReference type="CDD" id="cd17321">
    <property type="entry name" value="MFS_MMR_MDR_like"/>
    <property type="match status" value="1"/>
</dbReference>
<feature type="domain" description="Major facilitator superfamily (MFS) profile" evidence="8">
    <location>
        <begin position="30"/>
        <end position="539"/>
    </location>
</feature>
<feature type="transmembrane region" description="Helical" evidence="7">
    <location>
        <begin position="121"/>
        <end position="146"/>
    </location>
</feature>
<dbReference type="SUPFAM" id="SSF103473">
    <property type="entry name" value="MFS general substrate transporter"/>
    <property type="match status" value="1"/>
</dbReference>